<dbReference type="Proteomes" id="UP001732700">
    <property type="component" value="Chromosome 1A"/>
</dbReference>
<reference evidence="1" key="1">
    <citation type="submission" date="2021-05" db="EMBL/GenBank/DDBJ databases">
        <authorList>
            <person name="Scholz U."/>
            <person name="Mascher M."/>
            <person name="Fiebig A."/>
        </authorList>
    </citation>
    <scope>NUCLEOTIDE SEQUENCE [LARGE SCALE GENOMIC DNA]</scope>
</reference>
<reference evidence="1" key="2">
    <citation type="submission" date="2025-09" db="UniProtKB">
        <authorList>
            <consortium name="EnsemblPlants"/>
        </authorList>
    </citation>
    <scope>IDENTIFICATION</scope>
</reference>
<accession>A0ACD5TDL9</accession>
<proteinExistence type="predicted"/>
<evidence type="ECO:0000313" key="2">
    <source>
        <dbReference type="Proteomes" id="UP001732700"/>
    </source>
</evidence>
<dbReference type="EnsemblPlants" id="AVESA.00010b.r2.1AG0035850.1">
    <property type="protein sequence ID" value="AVESA.00010b.r2.1AG0035850.1.CDS"/>
    <property type="gene ID" value="AVESA.00010b.r2.1AG0035850"/>
</dbReference>
<organism evidence="1 2">
    <name type="scientific">Avena sativa</name>
    <name type="common">Oat</name>
    <dbReference type="NCBI Taxonomy" id="4498"/>
    <lineage>
        <taxon>Eukaryota</taxon>
        <taxon>Viridiplantae</taxon>
        <taxon>Streptophyta</taxon>
        <taxon>Embryophyta</taxon>
        <taxon>Tracheophyta</taxon>
        <taxon>Spermatophyta</taxon>
        <taxon>Magnoliopsida</taxon>
        <taxon>Liliopsida</taxon>
        <taxon>Poales</taxon>
        <taxon>Poaceae</taxon>
        <taxon>BOP clade</taxon>
        <taxon>Pooideae</taxon>
        <taxon>Poodae</taxon>
        <taxon>Poeae</taxon>
        <taxon>Poeae Chloroplast Group 1 (Aveneae type)</taxon>
        <taxon>Aveninae</taxon>
        <taxon>Avena</taxon>
    </lineage>
</organism>
<keyword evidence="2" id="KW-1185">Reference proteome</keyword>
<sequence>MAAATAPMLSPKQVGAGSIPRRWRELQGSDSWEKLLDPLDADLRASLIAYGELAEAAYDGFNGDENTSDAGQCLYSCAELLAASGVSHPEYYTVTKFLYANCGLGQQSGLKSAAARASKEAFFVMPVESLRTRPVWHQTNWIGYVAVATDEGKAALGRRDIVVAWRGTVERAEWLDNLLGVLLCGKFPKQVLGPSADQDFPDAKVHDGFLSVYSDEGKSPETNKVITPSARHEVLAELETQMEKYKDEVTSITVTGHSLGAALATLNAVDIVANGYNVSPSTLLGSPVTAILFASPHVGNRKFKAAFDSFPDLRSLHVRNAQDIVPMLPFPMPKIWYVHAVTKTLEIDTSRSPYLRPRGFWTYIPDTFRSHNLEVYLHGLAGDHGAGKKFKLVVDRDLALVNKSTNALKDDYPVPPNWWVTANCKYKDDNGVIARFKLHSFQLGE</sequence>
<evidence type="ECO:0000313" key="1">
    <source>
        <dbReference type="EnsemblPlants" id="AVESA.00010b.r2.1AG0035850.1.CDS"/>
    </source>
</evidence>
<name>A0ACD5TDL9_AVESA</name>
<protein>
    <submittedName>
        <fullName evidence="1">Uncharacterized protein</fullName>
    </submittedName>
</protein>